<sequence length="177" mass="19758">MAFQTRHESLDPVALAIDNLTECWAGRLILSRGNHGTDTSRLKQTAQRGRAVAFVTNELLWSRPWSPPTDTFHTPEIDERLEVLRFVPFAAGEHEGQRTALSLGAQMNLGAESTTGIAQCLSILPTTGTGRARMSPNDGRVDEVRLANEYAAEVSVTLEMMRETAQRPERVQRRKRM</sequence>
<comment type="caution">
    <text evidence="1">The sequence shown here is derived from an EMBL/GenBank/DDBJ whole genome shotgun (WGS) entry which is preliminary data.</text>
</comment>
<reference evidence="1 2" key="1">
    <citation type="submission" date="2020-08" db="EMBL/GenBank/DDBJ databases">
        <title>Genomic Encyclopedia of Type Strains, Phase IV (KMG-IV): sequencing the most valuable type-strain genomes for metagenomic binning, comparative biology and taxonomic classification.</title>
        <authorList>
            <person name="Goeker M."/>
        </authorList>
    </citation>
    <scope>NUCLEOTIDE SEQUENCE [LARGE SCALE GENOMIC DNA]</scope>
    <source>
        <strain evidence="1 2">DSM 27939</strain>
    </source>
</reference>
<organism evidence="1 2">
    <name type="scientific">Deinococcus humi</name>
    <dbReference type="NCBI Taxonomy" id="662880"/>
    <lineage>
        <taxon>Bacteria</taxon>
        <taxon>Thermotogati</taxon>
        <taxon>Deinococcota</taxon>
        <taxon>Deinococci</taxon>
        <taxon>Deinococcales</taxon>
        <taxon>Deinococcaceae</taxon>
        <taxon>Deinococcus</taxon>
    </lineage>
</organism>
<dbReference type="AlphaFoldDB" id="A0A7W8NDW5"/>
<name>A0A7W8NDW5_9DEIO</name>
<accession>A0A7W8NDW5</accession>
<dbReference type="Proteomes" id="UP000552709">
    <property type="component" value="Unassembled WGS sequence"/>
</dbReference>
<dbReference type="EMBL" id="JACHFL010000006">
    <property type="protein sequence ID" value="MBB5363659.1"/>
    <property type="molecule type" value="Genomic_DNA"/>
</dbReference>
<evidence type="ECO:0000313" key="2">
    <source>
        <dbReference type="Proteomes" id="UP000552709"/>
    </source>
</evidence>
<keyword evidence="2" id="KW-1185">Reference proteome</keyword>
<evidence type="ECO:0000313" key="1">
    <source>
        <dbReference type="EMBL" id="MBB5363659.1"/>
    </source>
</evidence>
<proteinExistence type="predicted"/>
<protein>
    <submittedName>
        <fullName evidence="1">Uncharacterized protein</fullName>
    </submittedName>
</protein>
<gene>
    <name evidence="1" type="ORF">HNQ08_002765</name>
</gene>